<keyword evidence="1" id="KW-0285">Flavoprotein</keyword>
<dbReference type="GO" id="GO:0046306">
    <property type="term" value="P:alkanesulfonate catabolic process"/>
    <property type="evidence" value="ECO:0007669"/>
    <property type="project" value="TreeGrafter"/>
</dbReference>
<evidence type="ECO:0000256" key="3">
    <source>
        <dbReference type="ARBA" id="ARBA00023002"/>
    </source>
</evidence>
<evidence type="ECO:0000256" key="2">
    <source>
        <dbReference type="ARBA" id="ARBA00022643"/>
    </source>
</evidence>
<gene>
    <name evidence="6" type="ORF">L5014_37540</name>
</gene>
<organism evidence="6 7">
    <name type="scientific">Paraburkholderia tagetis</name>
    <dbReference type="NCBI Taxonomy" id="2913261"/>
    <lineage>
        <taxon>Bacteria</taxon>
        <taxon>Pseudomonadati</taxon>
        <taxon>Pseudomonadota</taxon>
        <taxon>Betaproteobacteria</taxon>
        <taxon>Burkholderiales</taxon>
        <taxon>Burkholderiaceae</taxon>
        <taxon>Paraburkholderia</taxon>
    </lineage>
</organism>
<evidence type="ECO:0000313" key="7">
    <source>
        <dbReference type="Proteomes" id="UP001139308"/>
    </source>
</evidence>
<dbReference type="InterPro" id="IPR036661">
    <property type="entry name" value="Luciferase-like_sf"/>
</dbReference>
<keyword evidence="4" id="KW-0503">Monooxygenase</keyword>
<evidence type="ECO:0000256" key="4">
    <source>
        <dbReference type="ARBA" id="ARBA00023033"/>
    </source>
</evidence>
<accession>A0A9X1UNY9</accession>
<dbReference type="GO" id="GO:0008726">
    <property type="term" value="F:alkanesulfonate monooxygenase activity"/>
    <property type="evidence" value="ECO:0007669"/>
    <property type="project" value="TreeGrafter"/>
</dbReference>
<dbReference type="InterPro" id="IPR050172">
    <property type="entry name" value="SsuD_RutA_monooxygenase"/>
</dbReference>
<dbReference type="AlphaFoldDB" id="A0A9X1UNY9"/>
<comment type="caution">
    <text evidence="6">The sequence shown here is derived from an EMBL/GenBank/DDBJ whole genome shotgun (WGS) entry which is preliminary data.</text>
</comment>
<protein>
    <submittedName>
        <fullName evidence="6">LLM class flavin-dependent oxidoreductase</fullName>
    </submittedName>
</protein>
<evidence type="ECO:0000259" key="5">
    <source>
        <dbReference type="Pfam" id="PF00296"/>
    </source>
</evidence>
<dbReference type="Gene3D" id="3.20.20.30">
    <property type="entry name" value="Luciferase-like domain"/>
    <property type="match status" value="1"/>
</dbReference>
<dbReference type="SUPFAM" id="SSF51679">
    <property type="entry name" value="Bacterial luciferase-like"/>
    <property type="match status" value="1"/>
</dbReference>
<keyword evidence="2" id="KW-0288">FMN</keyword>
<keyword evidence="7" id="KW-1185">Reference proteome</keyword>
<dbReference type="EMBL" id="JAKLJA010000083">
    <property type="protein sequence ID" value="MCG5078953.1"/>
    <property type="molecule type" value="Genomic_DNA"/>
</dbReference>
<dbReference type="PANTHER" id="PTHR42847">
    <property type="entry name" value="ALKANESULFONATE MONOOXYGENASE"/>
    <property type="match status" value="1"/>
</dbReference>
<dbReference type="Pfam" id="PF00296">
    <property type="entry name" value="Bac_luciferase"/>
    <property type="match status" value="1"/>
</dbReference>
<evidence type="ECO:0000313" key="6">
    <source>
        <dbReference type="EMBL" id="MCG5078953.1"/>
    </source>
</evidence>
<feature type="domain" description="Luciferase-like" evidence="5">
    <location>
        <begin position="7"/>
        <end position="289"/>
    </location>
</feature>
<proteinExistence type="predicted"/>
<dbReference type="PANTHER" id="PTHR42847:SF4">
    <property type="entry name" value="ALKANESULFONATE MONOOXYGENASE-RELATED"/>
    <property type="match status" value="1"/>
</dbReference>
<dbReference type="InterPro" id="IPR011251">
    <property type="entry name" value="Luciferase-like_dom"/>
</dbReference>
<name>A0A9X1UNY9_9BURK</name>
<reference evidence="6" key="1">
    <citation type="submission" date="2022-01" db="EMBL/GenBank/DDBJ databases">
        <title>Genome sequence and assembly of Parabukholderia sp. RG36.</title>
        <authorList>
            <person name="Chhetri G."/>
        </authorList>
    </citation>
    <scope>NUCLEOTIDE SEQUENCE</scope>
    <source>
        <strain evidence="6">RG36</strain>
    </source>
</reference>
<evidence type="ECO:0000256" key="1">
    <source>
        <dbReference type="ARBA" id="ARBA00022630"/>
    </source>
</evidence>
<dbReference type="Proteomes" id="UP001139308">
    <property type="component" value="Unassembled WGS sequence"/>
</dbReference>
<sequence>MGAGIGQGFHDYIDFNVEAEKLGFYSTFLVEHHFTGWGQVSSTLNLLTWLAARTTTLRVGTATMVLPWHNPVLLAEQAATLELLSGGRLDLGVGKGYRHAEFTGFNIPIEEAEARFEECLDIMLKSWGASERFSHHGKFWNFNDVVVEPNVAQRPAMWMGAGSEPSIRKVAARGFNLLLDQFADANLTGQRIEFFKQAISEQGRAYNRNEVAVARDLFIAKDEQDKQAAIERLNQSRQRTIEHARAPDKAGGSHILSYSKGGLPPTDSALVGTVEEIREKIHALKEAGAGYLICSILGGSRDTLHRFASEILPEFQTEPEEEGVSA</sequence>
<keyword evidence="3" id="KW-0560">Oxidoreductase</keyword>